<evidence type="ECO:0000313" key="3">
    <source>
        <dbReference type="EMBL" id="MBB6481938.1"/>
    </source>
</evidence>
<feature type="region of interest" description="Disordered" evidence="1">
    <location>
        <begin position="69"/>
        <end position="206"/>
    </location>
</feature>
<organism evidence="3 4">
    <name type="scientific">Spirochaeta isovalerica</name>
    <dbReference type="NCBI Taxonomy" id="150"/>
    <lineage>
        <taxon>Bacteria</taxon>
        <taxon>Pseudomonadati</taxon>
        <taxon>Spirochaetota</taxon>
        <taxon>Spirochaetia</taxon>
        <taxon>Spirochaetales</taxon>
        <taxon>Spirochaetaceae</taxon>
        <taxon>Spirochaeta</taxon>
    </lineage>
</organism>
<keyword evidence="4" id="KW-1185">Reference proteome</keyword>
<dbReference type="AlphaFoldDB" id="A0A841RHD5"/>
<feature type="transmembrane region" description="Helical" evidence="2">
    <location>
        <begin position="39"/>
        <end position="65"/>
    </location>
</feature>
<accession>A0A841RHD5</accession>
<sequence>MTLFWEKLNWKYIAISALAAVFISVLSGLVGGVDAASVLLRAVVVLVLFALFASAVNFVAVSFLVSGENPSGGDSETDDSAGGSRVNIVLDEDDNPIPLQPTDDDDEEAEDISGDDGDEESGGRSSQKLGERSKQVDLEMKTSVDIDSLPDLGSFSSTFSTSEPEEEKKTDSGEENEYNKSESFSSGHRLSPEGIAGVIAEQNSPEDLAKAVKTVMNKETK</sequence>
<reference evidence="3 4" key="1">
    <citation type="submission" date="2020-08" db="EMBL/GenBank/DDBJ databases">
        <title>Genomic Encyclopedia of Type Strains, Phase IV (KMG-IV): sequencing the most valuable type-strain genomes for metagenomic binning, comparative biology and taxonomic classification.</title>
        <authorList>
            <person name="Goeker M."/>
        </authorList>
    </citation>
    <scope>NUCLEOTIDE SEQUENCE [LARGE SCALE GENOMIC DNA]</scope>
    <source>
        <strain evidence="3 4">DSM 2461</strain>
    </source>
</reference>
<feature type="compositionally biased region" description="Acidic residues" evidence="1">
    <location>
        <begin position="102"/>
        <end position="120"/>
    </location>
</feature>
<keyword evidence="2" id="KW-0812">Transmembrane</keyword>
<keyword evidence="2" id="KW-1133">Transmembrane helix</keyword>
<dbReference type="EMBL" id="JACHGJ010000008">
    <property type="protein sequence ID" value="MBB6481938.1"/>
    <property type="molecule type" value="Genomic_DNA"/>
</dbReference>
<feature type="transmembrane region" description="Helical" evidence="2">
    <location>
        <begin position="12"/>
        <end position="33"/>
    </location>
</feature>
<dbReference type="RefSeq" id="WP_184748170.1">
    <property type="nucleotide sequence ID" value="NZ_JACHGJ010000008.1"/>
</dbReference>
<protein>
    <submittedName>
        <fullName evidence="3">Uncharacterized protein</fullName>
    </submittedName>
</protein>
<dbReference type="Proteomes" id="UP000587760">
    <property type="component" value="Unassembled WGS sequence"/>
</dbReference>
<gene>
    <name evidence="3" type="ORF">HNR50_003619</name>
</gene>
<keyword evidence="2" id="KW-0472">Membrane</keyword>
<evidence type="ECO:0000313" key="4">
    <source>
        <dbReference type="Proteomes" id="UP000587760"/>
    </source>
</evidence>
<feature type="compositionally biased region" description="Basic and acidic residues" evidence="1">
    <location>
        <begin position="166"/>
        <end position="180"/>
    </location>
</feature>
<name>A0A841RHD5_9SPIO</name>
<evidence type="ECO:0000256" key="1">
    <source>
        <dbReference type="SAM" id="MobiDB-lite"/>
    </source>
</evidence>
<feature type="compositionally biased region" description="Basic and acidic residues" evidence="1">
    <location>
        <begin position="129"/>
        <end position="144"/>
    </location>
</feature>
<proteinExistence type="predicted"/>
<comment type="caution">
    <text evidence="3">The sequence shown here is derived from an EMBL/GenBank/DDBJ whole genome shotgun (WGS) entry which is preliminary data.</text>
</comment>
<evidence type="ECO:0000256" key="2">
    <source>
        <dbReference type="SAM" id="Phobius"/>
    </source>
</evidence>